<dbReference type="PANTHER" id="PTHR33303">
    <property type="entry name" value="CYTOPLASMIC PROTEIN-RELATED"/>
    <property type="match status" value="1"/>
</dbReference>
<dbReference type="SMART" id="SM00881">
    <property type="entry name" value="CoA_binding"/>
    <property type="match status" value="1"/>
</dbReference>
<accession>A0A1L9RBQ8</accession>
<dbReference type="AlphaFoldDB" id="A0A1L9RBQ8"/>
<dbReference type="SUPFAM" id="SSF51735">
    <property type="entry name" value="NAD(P)-binding Rossmann-fold domains"/>
    <property type="match status" value="1"/>
</dbReference>
<dbReference type="VEuPathDB" id="FungiDB:ASPWEDRAFT_117678"/>
<keyword evidence="3" id="KW-1185">Reference proteome</keyword>
<dbReference type="Pfam" id="PF13380">
    <property type="entry name" value="CoA_binding_2"/>
    <property type="match status" value="1"/>
</dbReference>
<evidence type="ECO:0000313" key="3">
    <source>
        <dbReference type="Proteomes" id="UP000184383"/>
    </source>
</evidence>
<evidence type="ECO:0000259" key="1">
    <source>
        <dbReference type="SMART" id="SM00881"/>
    </source>
</evidence>
<dbReference type="RefSeq" id="XP_040685974.1">
    <property type="nucleotide sequence ID" value="XM_040828759.1"/>
</dbReference>
<name>A0A1L9RBQ8_ASPWE</name>
<dbReference type="GeneID" id="63744607"/>
<dbReference type="EMBL" id="KV878215">
    <property type="protein sequence ID" value="OJJ32297.1"/>
    <property type="molecule type" value="Genomic_DNA"/>
</dbReference>
<dbReference type="InterPro" id="IPR036291">
    <property type="entry name" value="NAD(P)-bd_dom_sf"/>
</dbReference>
<proteinExistence type="predicted"/>
<dbReference type="OrthoDB" id="5138418at2759"/>
<protein>
    <recommendedName>
        <fullName evidence="1">CoA-binding domain-containing protein</fullName>
    </recommendedName>
</protein>
<feature type="domain" description="CoA-binding" evidence="1">
    <location>
        <begin position="7"/>
        <end position="104"/>
    </location>
</feature>
<dbReference type="STRING" id="1073089.A0A1L9RBQ8"/>
<evidence type="ECO:0000313" key="2">
    <source>
        <dbReference type="EMBL" id="OJJ32297.1"/>
    </source>
</evidence>
<dbReference type="InterPro" id="IPR003781">
    <property type="entry name" value="CoA-bd"/>
</dbReference>
<dbReference type="Proteomes" id="UP000184383">
    <property type="component" value="Unassembled WGS sequence"/>
</dbReference>
<organism evidence="2 3">
    <name type="scientific">Aspergillus wentii DTO 134E9</name>
    <dbReference type="NCBI Taxonomy" id="1073089"/>
    <lineage>
        <taxon>Eukaryota</taxon>
        <taxon>Fungi</taxon>
        <taxon>Dikarya</taxon>
        <taxon>Ascomycota</taxon>
        <taxon>Pezizomycotina</taxon>
        <taxon>Eurotiomycetes</taxon>
        <taxon>Eurotiomycetidae</taxon>
        <taxon>Eurotiales</taxon>
        <taxon>Aspergillaceae</taxon>
        <taxon>Aspergillus</taxon>
        <taxon>Aspergillus subgen. Cremei</taxon>
    </lineage>
</organism>
<dbReference type="PANTHER" id="PTHR33303:SF2">
    <property type="entry name" value="COA-BINDING DOMAIN-CONTAINING PROTEIN"/>
    <property type="match status" value="1"/>
</dbReference>
<gene>
    <name evidence="2" type="ORF">ASPWEDRAFT_117678</name>
</gene>
<reference evidence="3" key="1">
    <citation type="journal article" date="2017" name="Genome Biol.">
        <title>Comparative genomics reveals high biological diversity and specific adaptations in the industrially and medically important fungal genus Aspergillus.</title>
        <authorList>
            <person name="de Vries R.P."/>
            <person name="Riley R."/>
            <person name="Wiebenga A."/>
            <person name="Aguilar-Osorio G."/>
            <person name="Amillis S."/>
            <person name="Uchima C.A."/>
            <person name="Anderluh G."/>
            <person name="Asadollahi M."/>
            <person name="Askin M."/>
            <person name="Barry K."/>
            <person name="Battaglia E."/>
            <person name="Bayram O."/>
            <person name="Benocci T."/>
            <person name="Braus-Stromeyer S.A."/>
            <person name="Caldana C."/>
            <person name="Canovas D."/>
            <person name="Cerqueira G.C."/>
            <person name="Chen F."/>
            <person name="Chen W."/>
            <person name="Choi C."/>
            <person name="Clum A."/>
            <person name="Dos Santos R.A."/>
            <person name="Damasio A.R."/>
            <person name="Diallinas G."/>
            <person name="Emri T."/>
            <person name="Fekete E."/>
            <person name="Flipphi M."/>
            <person name="Freyberg S."/>
            <person name="Gallo A."/>
            <person name="Gournas C."/>
            <person name="Habgood R."/>
            <person name="Hainaut M."/>
            <person name="Harispe M.L."/>
            <person name="Henrissat B."/>
            <person name="Hilden K.S."/>
            <person name="Hope R."/>
            <person name="Hossain A."/>
            <person name="Karabika E."/>
            <person name="Karaffa L."/>
            <person name="Karanyi Z."/>
            <person name="Krasevec N."/>
            <person name="Kuo A."/>
            <person name="Kusch H."/>
            <person name="LaButti K."/>
            <person name="Lagendijk E.L."/>
            <person name="Lapidus A."/>
            <person name="Levasseur A."/>
            <person name="Lindquist E."/>
            <person name="Lipzen A."/>
            <person name="Logrieco A.F."/>
            <person name="MacCabe A."/>
            <person name="Maekelae M.R."/>
            <person name="Malavazi I."/>
            <person name="Melin P."/>
            <person name="Meyer V."/>
            <person name="Mielnichuk N."/>
            <person name="Miskei M."/>
            <person name="Molnar A.P."/>
            <person name="Mule G."/>
            <person name="Ngan C.Y."/>
            <person name="Orejas M."/>
            <person name="Orosz E."/>
            <person name="Ouedraogo J.P."/>
            <person name="Overkamp K.M."/>
            <person name="Park H.-S."/>
            <person name="Perrone G."/>
            <person name="Piumi F."/>
            <person name="Punt P.J."/>
            <person name="Ram A.F."/>
            <person name="Ramon A."/>
            <person name="Rauscher S."/>
            <person name="Record E."/>
            <person name="Riano-Pachon D.M."/>
            <person name="Robert V."/>
            <person name="Roehrig J."/>
            <person name="Ruller R."/>
            <person name="Salamov A."/>
            <person name="Salih N.S."/>
            <person name="Samson R.A."/>
            <person name="Sandor E."/>
            <person name="Sanguinetti M."/>
            <person name="Schuetze T."/>
            <person name="Sepcic K."/>
            <person name="Shelest E."/>
            <person name="Sherlock G."/>
            <person name="Sophianopoulou V."/>
            <person name="Squina F.M."/>
            <person name="Sun H."/>
            <person name="Susca A."/>
            <person name="Todd R.B."/>
            <person name="Tsang A."/>
            <person name="Unkles S.E."/>
            <person name="van de Wiele N."/>
            <person name="van Rossen-Uffink D."/>
            <person name="Oliveira J.V."/>
            <person name="Vesth T.C."/>
            <person name="Visser J."/>
            <person name="Yu J.-H."/>
            <person name="Zhou M."/>
            <person name="Andersen M.R."/>
            <person name="Archer D.B."/>
            <person name="Baker S.E."/>
            <person name="Benoit I."/>
            <person name="Brakhage A.A."/>
            <person name="Braus G.H."/>
            <person name="Fischer R."/>
            <person name="Frisvad J.C."/>
            <person name="Goldman G.H."/>
            <person name="Houbraken J."/>
            <person name="Oakley B."/>
            <person name="Pocsi I."/>
            <person name="Scazzocchio C."/>
            <person name="Seiboth B."/>
            <person name="vanKuyk P.A."/>
            <person name="Wortman J."/>
            <person name="Dyer P.S."/>
            <person name="Grigoriev I.V."/>
        </authorList>
    </citation>
    <scope>NUCLEOTIDE SEQUENCE [LARGE SCALE GENOMIC DNA]</scope>
    <source>
        <strain evidence="3">DTO 134E9</strain>
    </source>
</reference>
<sequence>MEAVKRFFSSPRFAVAGASNDTNKFGYKILAWYHQHSLPVTPLNPRAPQINLPSKAYDTVASPLALPSPSQTSLSVVTPPAVTLPLLQEAHKAGIPAVWLQPGTFDNSVLDFARQNFEAVIAGDGGRGYEGWCVLVDGDEGLAAAGVDWTSQRL</sequence>
<dbReference type="Gene3D" id="3.40.50.720">
    <property type="entry name" value="NAD(P)-binding Rossmann-like Domain"/>
    <property type="match status" value="1"/>
</dbReference>